<evidence type="ECO:0000313" key="2">
    <source>
        <dbReference type="EMBL" id="EPB67152.1"/>
    </source>
</evidence>
<feature type="compositionally biased region" description="Polar residues" evidence="1">
    <location>
        <begin position="322"/>
        <end position="331"/>
    </location>
</feature>
<evidence type="ECO:0000256" key="1">
    <source>
        <dbReference type="SAM" id="MobiDB-lite"/>
    </source>
</evidence>
<evidence type="ECO:0000313" key="3">
    <source>
        <dbReference type="Proteomes" id="UP000054495"/>
    </source>
</evidence>
<feature type="compositionally biased region" description="Polar residues" evidence="1">
    <location>
        <begin position="423"/>
        <end position="432"/>
    </location>
</feature>
<dbReference type="AlphaFoldDB" id="A0A0D6LHM5"/>
<feature type="compositionally biased region" description="Low complexity" evidence="1">
    <location>
        <begin position="345"/>
        <end position="358"/>
    </location>
</feature>
<proteinExistence type="predicted"/>
<reference evidence="2 3" key="1">
    <citation type="submission" date="2013-05" db="EMBL/GenBank/DDBJ databases">
        <title>Draft genome of the parasitic nematode Anyclostoma ceylanicum.</title>
        <authorList>
            <person name="Mitreva M."/>
        </authorList>
    </citation>
    <scope>NUCLEOTIDE SEQUENCE [LARGE SCALE GENOMIC DNA]</scope>
</reference>
<gene>
    <name evidence="2" type="ORF">ANCCEY_13756</name>
</gene>
<feature type="region of interest" description="Disordered" evidence="1">
    <location>
        <begin position="423"/>
        <end position="462"/>
    </location>
</feature>
<protein>
    <submittedName>
        <fullName evidence="2">Uncharacterized protein</fullName>
    </submittedName>
</protein>
<feature type="region of interest" description="Disordered" evidence="1">
    <location>
        <begin position="499"/>
        <end position="539"/>
    </location>
</feature>
<dbReference type="EMBL" id="KE125763">
    <property type="protein sequence ID" value="EPB67152.1"/>
    <property type="molecule type" value="Genomic_DNA"/>
</dbReference>
<dbReference type="Proteomes" id="UP000054495">
    <property type="component" value="Unassembled WGS sequence"/>
</dbReference>
<accession>A0A0D6LHM5</accession>
<keyword evidence="3" id="KW-1185">Reference proteome</keyword>
<feature type="region of interest" description="Disordered" evidence="1">
    <location>
        <begin position="322"/>
        <end position="359"/>
    </location>
</feature>
<name>A0A0D6LHM5_9BILA</name>
<organism evidence="2 3">
    <name type="scientific">Ancylostoma ceylanicum</name>
    <dbReference type="NCBI Taxonomy" id="53326"/>
    <lineage>
        <taxon>Eukaryota</taxon>
        <taxon>Metazoa</taxon>
        <taxon>Ecdysozoa</taxon>
        <taxon>Nematoda</taxon>
        <taxon>Chromadorea</taxon>
        <taxon>Rhabditida</taxon>
        <taxon>Rhabditina</taxon>
        <taxon>Rhabditomorpha</taxon>
        <taxon>Strongyloidea</taxon>
        <taxon>Ancylostomatidae</taxon>
        <taxon>Ancylostomatinae</taxon>
        <taxon>Ancylostoma</taxon>
    </lineage>
</organism>
<feature type="compositionally biased region" description="Polar residues" evidence="1">
    <location>
        <begin position="499"/>
        <end position="524"/>
    </location>
</feature>
<sequence length="661" mass="72583">MQFKKLMFADTNSLRFISDCGENNCDAATGLDGENNLSREKSECFLMSSNWEENFCQDRGESLRFCWDYDQITGVCDIQKEPENNAVYIRLCLCKCFNMCNCWSNFTPPDCEEKLLHSFKCSEDRVNDSHISLECEHEDQDGHVGIRNYIVPAKQSPPAEEKTSTQPATLNVASTSTLQFQEMSTSTIVETKAHTPTTSQFNTDDISINVTAYGTSPSVQLTTGKSRSGRLNYTSHRVRTSLSVTISSLSFKSSPEAVATAFASPSTGTSIVAEHTPQIGMNTFIASHSAPVILTQTNARCVNESSEEAVYSYSREVNSDISMTTKSSTAARSRRTDPNYPGGISSTSTGDSTRTTTSEFSSNVLGTNLSMNEYTMTAYTKFGSLNQLISTVSTDVIRESTYLVSVIPVSSRWTTGEHSLTTNLHKTGTTRKSSYKDHSDQQTAKKAPAASTEKVPTKTTTEQVVKKSWAAKSGMETSTEATYELLGPISTTSLRATQQQNYTAPTEKNATMTMTEQTSPRSPVQKSSTEEEEKQATQETARKFLSMMTTTTFSTAYLNSSTIPLLIMLTNPAIAFISGNDQIQNQNSTRKVEELSVSLSRTAVGDLAPTVSSMTYASTSITQWISYGVEASSLDHKETFLFTASDFSAETTREEEVSSER</sequence>